<evidence type="ECO:0000256" key="2">
    <source>
        <dbReference type="ARBA" id="ARBA00022723"/>
    </source>
</evidence>
<dbReference type="Proteomes" id="UP000536262">
    <property type="component" value="Unassembled WGS sequence"/>
</dbReference>
<keyword evidence="2" id="KW-0479">Metal-binding</keyword>
<dbReference type="EMBL" id="JACHOU010000014">
    <property type="protein sequence ID" value="MBB6356538.1"/>
    <property type="molecule type" value="Genomic_DNA"/>
</dbReference>
<comment type="similarity">
    <text evidence="1">Belongs to the FAH family.</text>
</comment>
<feature type="domain" description="Fumarylacetoacetase-like C-terminal" evidence="3">
    <location>
        <begin position="75"/>
        <end position="279"/>
    </location>
</feature>
<gene>
    <name evidence="4" type="ORF">GGR00_004350</name>
</gene>
<dbReference type="SUPFAM" id="SSF56529">
    <property type="entry name" value="FAH"/>
    <property type="match status" value="1"/>
</dbReference>
<dbReference type="AlphaFoldDB" id="A0A7X0FB98"/>
<dbReference type="Gene3D" id="3.90.850.10">
    <property type="entry name" value="Fumarylacetoacetase-like, C-terminal domain"/>
    <property type="match status" value="1"/>
</dbReference>
<dbReference type="GO" id="GO:0016853">
    <property type="term" value="F:isomerase activity"/>
    <property type="evidence" value="ECO:0007669"/>
    <property type="project" value="UniProtKB-ARBA"/>
</dbReference>
<evidence type="ECO:0000313" key="5">
    <source>
        <dbReference type="Proteomes" id="UP000536262"/>
    </source>
</evidence>
<reference evidence="4 5" key="1">
    <citation type="submission" date="2020-08" db="EMBL/GenBank/DDBJ databases">
        <title>Genomic Encyclopedia of Type Strains, Phase IV (KMG-IV): sequencing the most valuable type-strain genomes for metagenomic binning, comparative biology and taxonomic classification.</title>
        <authorList>
            <person name="Goeker M."/>
        </authorList>
    </citation>
    <scope>NUCLEOTIDE SEQUENCE [LARGE SCALE GENOMIC DNA]</scope>
    <source>
        <strain evidence="4 5">DSM 7051</strain>
    </source>
</reference>
<dbReference type="InterPro" id="IPR036663">
    <property type="entry name" value="Fumarylacetoacetase_C_sf"/>
</dbReference>
<keyword evidence="5" id="KW-1185">Reference proteome</keyword>
<dbReference type="Pfam" id="PF01557">
    <property type="entry name" value="FAA_hydrolase"/>
    <property type="match status" value="1"/>
</dbReference>
<organism evidence="4 5">
    <name type="scientific">Aminobacter aganoensis</name>
    <dbReference type="NCBI Taxonomy" id="83264"/>
    <lineage>
        <taxon>Bacteria</taxon>
        <taxon>Pseudomonadati</taxon>
        <taxon>Pseudomonadota</taxon>
        <taxon>Alphaproteobacteria</taxon>
        <taxon>Hyphomicrobiales</taxon>
        <taxon>Phyllobacteriaceae</taxon>
        <taxon>Aminobacter</taxon>
    </lineage>
</organism>
<evidence type="ECO:0000259" key="3">
    <source>
        <dbReference type="Pfam" id="PF01557"/>
    </source>
</evidence>
<comment type="caution">
    <text evidence="4">The sequence shown here is derived from an EMBL/GenBank/DDBJ whole genome shotgun (WGS) entry which is preliminary data.</text>
</comment>
<protein>
    <submittedName>
        <fullName evidence="4">2-keto-4-pentenoate hydratase/2-oxohepta-3-ene-1,7-dioic acid hydratase in catechol pathway</fullName>
    </submittedName>
</protein>
<name>A0A7X0FB98_9HYPH</name>
<dbReference type="RefSeq" id="WP_184701012.1">
    <property type="nucleotide sequence ID" value="NZ_BAABEG010000002.1"/>
</dbReference>
<proteinExistence type="inferred from homology"/>
<dbReference type="PANTHER" id="PTHR42796">
    <property type="entry name" value="FUMARYLACETOACETATE HYDROLASE DOMAIN-CONTAINING PROTEIN 2A-RELATED"/>
    <property type="match status" value="1"/>
</dbReference>
<evidence type="ECO:0000256" key="1">
    <source>
        <dbReference type="ARBA" id="ARBA00010211"/>
    </source>
</evidence>
<dbReference type="FunFam" id="3.90.850.10:FF:000002">
    <property type="entry name" value="2-hydroxyhepta-2,4-diene-1,7-dioate isomerase"/>
    <property type="match status" value="1"/>
</dbReference>
<dbReference type="InterPro" id="IPR051121">
    <property type="entry name" value="FAH"/>
</dbReference>
<accession>A0A7X0FB98</accession>
<dbReference type="PANTHER" id="PTHR42796:SF4">
    <property type="entry name" value="FUMARYLACETOACETATE HYDROLASE DOMAIN-CONTAINING PROTEIN 2A"/>
    <property type="match status" value="1"/>
</dbReference>
<evidence type="ECO:0000313" key="4">
    <source>
        <dbReference type="EMBL" id="MBB6356538.1"/>
    </source>
</evidence>
<dbReference type="GO" id="GO:0019752">
    <property type="term" value="P:carboxylic acid metabolic process"/>
    <property type="evidence" value="ECO:0007669"/>
    <property type="project" value="UniProtKB-ARBA"/>
</dbReference>
<dbReference type="InterPro" id="IPR011234">
    <property type="entry name" value="Fumarylacetoacetase-like_C"/>
</dbReference>
<dbReference type="GO" id="GO:0046872">
    <property type="term" value="F:metal ion binding"/>
    <property type="evidence" value="ECO:0007669"/>
    <property type="project" value="UniProtKB-KW"/>
</dbReference>
<sequence>MRFVSFEAEGKASYGIVTGKGIHDLGARIGSVVPDLKSYLKAAELGLVPAATAGLAADYAVGDIAYLPPVTEPGKVICVGLNYEGHRLETGRPKQTYPTLFARFADTLIGHNVAIRRPPVSEALDYEGELAVVIGRSGFRIPKEEAASFVAGYSCFNDASLRDFQNHTHQFMPGKNFPGTGAFGPDMVTPDEVGPLGDLKIETRLNGVVVQQAKLEELLFSIEELITYISIFTPLAPGDVLVTGTPGGVGFKRTPPLYMKPGDVVEVEIDKVGQLRNEIAEEQPKG</sequence>